<sequence>MVGRGTRFPEPDGPFAMAPHGMMVRDNFLMTCHQAASPWQSLAFACLA</sequence>
<dbReference type="AlphaFoldDB" id="D5QHH9"/>
<dbReference type="Proteomes" id="UP000006468">
    <property type="component" value="Chromosome"/>
</dbReference>
<accession>D5QHH9</accession>
<name>D5QHH9_NOVHA</name>
<reference evidence="1 2" key="1">
    <citation type="journal article" date="2010" name="J. Bacteriol.">
        <title>Genome sequence of a cellulose-producing bacterium, Gluconacetobacter hansenii ATCC 23769.</title>
        <authorList>
            <person name="Iyer P.R."/>
            <person name="Geib S.M."/>
            <person name="Catchmark J."/>
            <person name="Kao T.H."/>
            <person name="Tien M."/>
        </authorList>
    </citation>
    <scope>NUCLEOTIDE SEQUENCE [LARGE SCALE GENOMIC DNA]</scope>
    <source>
        <strain evidence="1 2">ATCC 23769</strain>
    </source>
</reference>
<comment type="caution">
    <text evidence="1">The sequence shown here is derived from an EMBL/GenBank/DDBJ whole genome shotgun (WGS) entry which is preliminary data.</text>
</comment>
<dbReference type="HOGENOM" id="CLU_3153963_0_0_5"/>
<protein>
    <submittedName>
        <fullName evidence="1">Uncharacterized protein</fullName>
    </submittedName>
</protein>
<evidence type="ECO:0000313" key="1">
    <source>
        <dbReference type="EMBL" id="EFG83552.1"/>
    </source>
</evidence>
<gene>
    <name evidence="1" type="ORF">GXY_12233</name>
</gene>
<evidence type="ECO:0000313" key="2">
    <source>
        <dbReference type="Proteomes" id="UP000006468"/>
    </source>
</evidence>
<organism evidence="1 2">
    <name type="scientific">Novacetimonas hansenii ATCC 23769</name>
    <dbReference type="NCBI Taxonomy" id="714995"/>
    <lineage>
        <taxon>Bacteria</taxon>
        <taxon>Pseudomonadati</taxon>
        <taxon>Pseudomonadota</taxon>
        <taxon>Alphaproteobacteria</taxon>
        <taxon>Acetobacterales</taxon>
        <taxon>Acetobacteraceae</taxon>
        <taxon>Novacetimonas</taxon>
    </lineage>
</organism>
<dbReference type="EMBL" id="ADTV01000047">
    <property type="protein sequence ID" value="EFG83552.1"/>
    <property type="molecule type" value="Genomic_DNA"/>
</dbReference>
<proteinExistence type="predicted"/>